<gene>
    <name evidence="3" type="ORF">SEPMUDRAFT_148115</name>
</gene>
<dbReference type="Pfam" id="PF12234">
    <property type="entry name" value="Rav1p_C"/>
    <property type="match status" value="1"/>
</dbReference>
<name>M3B3S0_SPHMS</name>
<accession>M3B3S0</accession>
<dbReference type="PANTHER" id="PTHR13950:SF9">
    <property type="entry name" value="RABCONNECTIN-3A"/>
    <property type="match status" value="1"/>
</dbReference>
<feature type="compositionally biased region" description="Basic and acidic residues" evidence="1">
    <location>
        <begin position="32"/>
        <end position="44"/>
    </location>
</feature>
<dbReference type="EMBL" id="KB456262">
    <property type="protein sequence ID" value="EMF14397.1"/>
    <property type="molecule type" value="Genomic_DNA"/>
</dbReference>
<dbReference type="Proteomes" id="UP000016931">
    <property type="component" value="Unassembled WGS sequence"/>
</dbReference>
<keyword evidence="4" id="KW-1185">Reference proteome</keyword>
<dbReference type="OrthoDB" id="342131at2759"/>
<protein>
    <recommendedName>
        <fullName evidence="2">RAVE complex protein Rav1 C-terminal domain-containing protein</fullName>
    </recommendedName>
</protein>
<feature type="domain" description="RAVE complex protein Rav1 C-terminal" evidence="2">
    <location>
        <begin position="77"/>
        <end position="675"/>
    </location>
</feature>
<dbReference type="HOGENOM" id="CLU_352722_0_0_1"/>
<feature type="region of interest" description="Disordered" evidence="1">
    <location>
        <begin position="691"/>
        <end position="797"/>
    </location>
</feature>
<dbReference type="InterPro" id="IPR022033">
    <property type="entry name" value="Rav1p_C"/>
</dbReference>
<evidence type="ECO:0000313" key="3">
    <source>
        <dbReference type="EMBL" id="EMF14397.1"/>
    </source>
</evidence>
<dbReference type="GO" id="GO:0007035">
    <property type="term" value="P:vacuolar acidification"/>
    <property type="evidence" value="ECO:0007669"/>
    <property type="project" value="TreeGrafter"/>
</dbReference>
<feature type="region of interest" description="Disordered" evidence="1">
    <location>
        <begin position="28"/>
        <end position="48"/>
    </location>
</feature>
<evidence type="ECO:0000313" key="4">
    <source>
        <dbReference type="Proteomes" id="UP000016931"/>
    </source>
</evidence>
<organism evidence="3 4">
    <name type="scientific">Sphaerulina musiva (strain SO2202)</name>
    <name type="common">Poplar stem canker fungus</name>
    <name type="synonym">Septoria musiva</name>
    <dbReference type="NCBI Taxonomy" id="692275"/>
    <lineage>
        <taxon>Eukaryota</taxon>
        <taxon>Fungi</taxon>
        <taxon>Dikarya</taxon>
        <taxon>Ascomycota</taxon>
        <taxon>Pezizomycotina</taxon>
        <taxon>Dothideomycetes</taxon>
        <taxon>Dothideomycetidae</taxon>
        <taxon>Mycosphaerellales</taxon>
        <taxon>Mycosphaerellaceae</taxon>
        <taxon>Sphaerulina</taxon>
    </lineage>
</organism>
<proteinExistence type="predicted"/>
<feature type="compositionally biased region" description="Basic and acidic residues" evidence="1">
    <location>
        <begin position="763"/>
        <end position="787"/>
    </location>
</feature>
<dbReference type="PANTHER" id="PTHR13950">
    <property type="entry name" value="RABCONNECTIN-RELATED"/>
    <property type="match status" value="1"/>
</dbReference>
<dbReference type="AlphaFoldDB" id="M3B3S0"/>
<dbReference type="eggNOG" id="KOG1064">
    <property type="taxonomic scope" value="Eukaryota"/>
</dbReference>
<reference evidence="3 4" key="1">
    <citation type="journal article" date="2012" name="PLoS Pathog.">
        <title>Diverse lifestyles and strategies of plant pathogenesis encoded in the genomes of eighteen Dothideomycetes fungi.</title>
        <authorList>
            <person name="Ohm R.A."/>
            <person name="Feau N."/>
            <person name="Henrissat B."/>
            <person name="Schoch C.L."/>
            <person name="Horwitz B.A."/>
            <person name="Barry K.W."/>
            <person name="Condon B.J."/>
            <person name="Copeland A.C."/>
            <person name="Dhillon B."/>
            <person name="Glaser F."/>
            <person name="Hesse C.N."/>
            <person name="Kosti I."/>
            <person name="LaButti K."/>
            <person name="Lindquist E.A."/>
            <person name="Lucas S."/>
            <person name="Salamov A.A."/>
            <person name="Bradshaw R.E."/>
            <person name="Ciuffetti L."/>
            <person name="Hamelin R.C."/>
            <person name="Kema G.H.J."/>
            <person name="Lawrence C."/>
            <person name="Scott J.A."/>
            <person name="Spatafora J.W."/>
            <person name="Turgeon B.G."/>
            <person name="de Wit P.J.G.M."/>
            <person name="Zhong S."/>
            <person name="Goodwin S.B."/>
            <person name="Grigoriev I.V."/>
        </authorList>
    </citation>
    <scope>NUCLEOTIDE SEQUENCE [LARGE SCALE GENOMIC DNA]</scope>
    <source>
        <strain evidence="3 4">SO2202</strain>
    </source>
</reference>
<dbReference type="STRING" id="692275.M3B3S0"/>
<dbReference type="GO" id="GO:0043291">
    <property type="term" value="C:RAVE complex"/>
    <property type="evidence" value="ECO:0007669"/>
    <property type="project" value="TreeGrafter"/>
</dbReference>
<evidence type="ECO:0000259" key="2">
    <source>
        <dbReference type="Pfam" id="PF12234"/>
    </source>
</evidence>
<dbReference type="GeneID" id="27901851"/>
<sequence length="797" mass="88909">MSTSAPGADRISLASSWHGVSLDEWSGQLTDSTRRPREMTRSNGDHAPSVNTFVVEAAYGRRSVTLSTSGQVEVATSTDEHSDLASYSRATYETGIEDGILLAANAEVAALVSSLRMTLSIIDLRDGFIEDCQGVDSIVHSAKCFTLRARQSFVAVAYDTSVDILFQSRYEHDSALMRSWQFVRRISIVDLGVNITGLAWQADGSLAVAAGTALFIAGPQAVLDQIDSHVLESADVPEESKTVQLPVLAHHLSRHLPAWHPSTLERLVLHGHSWAAVYLLKTLASKLKFWSTGDELDHMLGADPQTLLERTDDAWLDEETANELKDQLDEKELPAILRKDQRRLSNVIDALLYLRDHHNGLDHNALWYLFTWKLQLLPHQARERQANTNTQAEIQYTHDHGFVPEMSWREIVMAYHSTSQQPLLDILILHYDNKLTWDIAKRLGIMAWLQDREALMQAFEQMAQTAYRSTSPPDPTHAAIYYLALHKKQTLAALWRIATWHREQRSTTNFLKKDFSQPDAKTAAKKNAYALMGKRRFHYAAAFFLLADNAADACNVLAGQCDDVQFAIAVARLYCSDGSEVLREVLADRILPEAKKDGDRWLMSWCHSVRLEKMQAVEILVQPIEGIVKVWQRDDPATLLLYTQLRKTPSEHEYTAVLRSAKILGRMGLAVLALDVIRSWKFTARTLPTTNGLSNGTLATLPDRTVSEPVSTPAEHAEPPSLLNGFADPAPAQSAPMDEKAAREAKAAELLAKIQAKKNAAKPKAEGEEGGKEEKDRRQPTQFKEPDANSLLDSFGF</sequence>
<evidence type="ECO:0000256" key="1">
    <source>
        <dbReference type="SAM" id="MobiDB-lite"/>
    </source>
</evidence>
<dbReference type="RefSeq" id="XP_016762518.1">
    <property type="nucleotide sequence ID" value="XM_016904714.1"/>
</dbReference>
<dbReference type="InterPro" id="IPR052208">
    <property type="entry name" value="DmX-like/RAVE_component"/>
</dbReference>
<feature type="compositionally biased region" description="Basic and acidic residues" evidence="1">
    <location>
        <begin position="737"/>
        <end position="747"/>
    </location>
</feature>